<dbReference type="SMART" id="SM00563">
    <property type="entry name" value="PlsC"/>
    <property type="match status" value="1"/>
</dbReference>
<gene>
    <name evidence="10" type="ORF">BWR18_07190</name>
</gene>
<keyword evidence="2 10" id="KW-0808">Transferase</keyword>
<name>A0A1P8MTW3_9RHOB</name>
<evidence type="ECO:0000313" key="11">
    <source>
        <dbReference type="Proteomes" id="UP000186336"/>
    </source>
</evidence>
<comment type="subcellular location">
    <subcellularLocation>
        <location evidence="1">Membrane</location>
    </subcellularLocation>
</comment>
<feature type="domain" description="Phospholipid/glycerol acyltransferase" evidence="9">
    <location>
        <begin position="88"/>
        <end position="203"/>
    </location>
</feature>
<evidence type="ECO:0000256" key="1">
    <source>
        <dbReference type="ARBA" id="ARBA00004370"/>
    </source>
</evidence>
<keyword evidence="11" id="KW-1185">Reference proteome</keyword>
<keyword evidence="3 8" id="KW-0812">Transmembrane</keyword>
<evidence type="ECO:0000256" key="6">
    <source>
        <dbReference type="ARBA" id="ARBA00023136"/>
    </source>
</evidence>
<organism evidence="10 11">
    <name type="scientific">Tateyamaria omphalii</name>
    <dbReference type="NCBI Taxonomy" id="299262"/>
    <lineage>
        <taxon>Bacteria</taxon>
        <taxon>Pseudomonadati</taxon>
        <taxon>Pseudomonadota</taxon>
        <taxon>Alphaproteobacteria</taxon>
        <taxon>Rhodobacterales</taxon>
        <taxon>Roseobacteraceae</taxon>
        <taxon>Tateyamaria</taxon>
    </lineage>
</organism>
<dbReference type="PANTHER" id="PTHR23063">
    <property type="entry name" value="PHOSPHOLIPID ACYLTRANSFERASE"/>
    <property type="match status" value="1"/>
</dbReference>
<dbReference type="GO" id="GO:0016746">
    <property type="term" value="F:acyltransferase activity"/>
    <property type="evidence" value="ECO:0007669"/>
    <property type="project" value="UniProtKB-KW"/>
</dbReference>
<dbReference type="STRING" id="299262.BWR18_07190"/>
<dbReference type="KEGG" id="tom:BWR18_07190"/>
<sequence length="283" mass="31316">MTWDGAPPPEHVERGPLAVLRMVWRALGIILIILVGLALLLPLRLVERPLFALHRPWTPWITQVVCRLSLRWLGLAYRRTGRPMTGQGAIVANHSSWLDIFVLNAADRIYFVSKSEVAGWPGIGTLARATGTLFIARDRRAAKAQTALFEERLMAGQRLLFFPEGTSTDGLRVLPFKTTLFASFFADALRPRMSVQPVTVVYHAPAGRDPRTYGWWGDMEFGTHLLATLALPRHGHVEVIYHPAIAVSDVADRKALAAAAETIVRGSHSLAADEHRVNGNAEI</sequence>
<evidence type="ECO:0000256" key="2">
    <source>
        <dbReference type="ARBA" id="ARBA00022679"/>
    </source>
</evidence>
<evidence type="ECO:0000256" key="5">
    <source>
        <dbReference type="ARBA" id="ARBA00023098"/>
    </source>
</evidence>
<dbReference type="GO" id="GO:0006629">
    <property type="term" value="P:lipid metabolic process"/>
    <property type="evidence" value="ECO:0007669"/>
    <property type="project" value="UniProtKB-KW"/>
</dbReference>
<dbReference type="PANTHER" id="PTHR23063:SF52">
    <property type="entry name" value="LYSOPHOSPHATIDYLCHOLINE ACYLTRANSFERASE"/>
    <property type="match status" value="1"/>
</dbReference>
<keyword evidence="4 8" id="KW-1133">Transmembrane helix</keyword>
<proteinExistence type="predicted"/>
<evidence type="ECO:0000256" key="3">
    <source>
        <dbReference type="ARBA" id="ARBA00022692"/>
    </source>
</evidence>
<dbReference type="CDD" id="cd07989">
    <property type="entry name" value="LPLAT_AGPAT-like"/>
    <property type="match status" value="1"/>
</dbReference>
<feature type="transmembrane region" description="Helical" evidence="8">
    <location>
        <begin position="22"/>
        <end position="46"/>
    </location>
</feature>
<keyword evidence="6 8" id="KW-0472">Membrane</keyword>
<evidence type="ECO:0000256" key="4">
    <source>
        <dbReference type="ARBA" id="ARBA00022989"/>
    </source>
</evidence>
<dbReference type="EMBL" id="CP019312">
    <property type="protein sequence ID" value="APX11488.1"/>
    <property type="molecule type" value="Genomic_DNA"/>
</dbReference>
<dbReference type="Pfam" id="PF01553">
    <property type="entry name" value="Acyltransferase"/>
    <property type="match status" value="1"/>
</dbReference>
<keyword evidence="7 10" id="KW-0012">Acyltransferase</keyword>
<evidence type="ECO:0000313" key="10">
    <source>
        <dbReference type="EMBL" id="APX11488.1"/>
    </source>
</evidence>
<evidence type="ECO:0000256" key="8">
    <source>
        <dbReference type="SAM" id="Phobius"/>
    </source>
</evidence>
<dbReference type="GO" id="GO:0016020">
    <property type="term" value="C:membrane"/>
    <property type="evidence" value="ECO:0007669"/>
    <property type="project" value="UniProtKB-SubCell"/>
</dbReference>
<protein>
    <submittedName>
        <fullName evidence="10">1-acyl-sn-glycerol-3-phosphate acyltransferase</fullName>
    </submittedName>
</protein>
<dbReference type="AlphaFoldDB" id="A0A1P8MTW3"/>
<accession>A0A1P8MTW3</accession>
<evidence type="ECO:0000259" key="9">
    <source>
        <dbReference type="SMART" id="SM00563"/>
    </source>
</evidence>
<dbReference type="InterPro" id="IPR002123">
    <property type="entry name" value="Plipid/glycerol_acylTrfase"/>
</dbReference>
<dbReference type="SUPFAM" id="SSF69593">
    <property type="entry name" value="Glycerol-3-phosphate (1)-acyltransferase"/>
    <property type="match status" value="1"/>
</dbReference>
<reference evidence="10 11" key="1">
    <citation type="submission" date="2017-01" db="EMBL/GenBank/DDBJ databases">
        <title>Complete genome of Tateyamaria omphalii DOK1-4 isolated from seawater in Dokdo.</title>
        <authorList>
            <person name="Kim J.H."/>
            <person name="Chi W.-J."/>
        </authorList>
    </citation>
    <scope>NUCLEOTIDE SEQUENCE [LARGE SCALE GENOMIC DNA]</scope>
    <source>
        <strain evidence="10 11">DOK1-4</strain>
    </source>
</reference>
<evidence type="ECO:0000256" key="7">
    <source>
        <dbReference type="ARBA" id="ARBA00023315"/>
    </source>
</evidence>
<dbReference type="Proteomes" id="UP000186336">
    <property type="component" value="Chromosome"/>
</dbReference>
<keyword evidence="5" id="KW-0443">Lipid metabolism</keyword>